<feature type="transmembrane region" description="Helical" evidence="1">
    <location>
        <begin position="6"/>
        <end position="28"/>
    </location>
</feature>
<dbReference type="RefSeq" id="WP_191617474.1">
    <property type="nucleotide sequence ID" value="NZ_JACYFG010000036.1"/>
</dbReference>
<name>A0A927F8E7_9BACT</name>
<dbReference type="EMBL" id="JACYFG010000036">
    <property type="protein sequence ID" value="MBD5780368.1"/>
    <property type="molecule type" value="Genomic_DNA"/>
</dbReference>
<reference evidence="2" key="1">
    <citation type="submission" date="2020-09" db="EMBL/GenBank/DDBJ databases">
        <title>Pelagicoccus enzymogenes sp. nov. with an EPS production, isolated from marine sediment.</title>
        <authorList>
            <person name="Feng X."/>
        </authorList>
    </citation>
    <scope>NUCLEOTIDE SEQUENCE</scope>
    <source>
        <strain evidence="2">NFK12</strain>
    </source>
</reference>
<accession>A0A927F8E7</accession>
<dbReference type="Pfam" id="PF13630">
    <property type="entry name" value="SdpI"/>
    <property type="match status" value="1"/>
</dbReference>
<keyword evidence="1" id="KW-0472">Membrane</keyword>
<keyword evidence="3" id="KW-1185">Reference proteome</keyword>
<keyword evidence="1" id="KW-1133">Transmembrane helix</keyword>
<dbReference type="InterPro" id="IPR025962">
    <property type="entry name" value="SdpI/YhfL"/>
</dbReference>
<dbReference type="AlphaFoldDB" id="A0A927F8E7"/>
<feature type="transmembrane region" description="Helical" evidence="1">
    <location>
        <begin position="61"/>
        <end position="82"/>
    </location>
</feature>
<proteinExistence type="predicted"/>
<dbReference type="Proteomes" id="UP000622317">
    <property type="component" value="Unassembled WGS sequence"/>
</dbReference>
<comment type="caution">
    <text evidence="2">The sequence shown here is derived from an EMBL/GenBank/DDBJ whole genome shotgun (WGS) entry which is preliminary data.</text>
</comment>
<evidence type="ECO:0000256" key="1">
    <source>
        <dbReference type="SAM" id="Phobius"/>
    </source>
</evidence>
<evidence type="ECO:0000313" key="3">
    <source>
        <dbReference type="Proteomes" id="UP000622317"/>
    </source>
</evidence>
<evidence type="ECO:0000313" key="2">
    <source>
        <dbReference type="EMBL" id="MBD5780368.1"/>
    </source>
</evidence>
<sequence>MEHINVMLGIVNGSVATIIALIALPMIYEKIGMNRFYGARFAKSFQSDELWRKINKKAGKLLLIWALAHLAISLSCFLLPPLDETGKLAFSFLSGLYLIPALQAYRYAQSLTSPTA</sequence>
<organism evidence="2 3">
    <name type="scientific">Pelagicoccus enzymogenes</name>
    <dbReference type="NCBI Taxonomy" id="2773457"/>
    <lineage>
        <taxon>Bacteria</taxon>
        <taxon>Pseudomonadati</taxon>
        <taxon>Verrucomicrobiota</taxon>
        <taxon>Opitutia</taxon>
        <taxon>Puniceicoccales</taxon>
        <taxon>Pelagicoccaceae</taxon>
        <taxon>Pelagicoccus</taxon>
    </lineage>
</organism>
<protein>
    <submittedName>
        <fullName evidence="2">SdpI family protein</fullName>
    </submittedName>
</protein>
<keyword evidence="1" id="KW-0812">Transmembrane</keyword>
<gene>
    <name evidence="2" type="ORF">IEN85_12780</name>
</gene>